<gene>
    <name evidence="3" type="ORF">VFH_I420440</name>
</gene>
<evidence type="ECO:0008006" key="5">
    <source>
        <dbReference type="Google" id="ProtNLM"/>
    </source>
</evidence>
<dbReference type="Pfam" id="PF00078">
    <property type="entry name" value="RVT_1"/>
    <property type="match status" value="1"/>
</dbReference>
<feature type="domain" description="Reverse transcriptase zinc-binding" evidence="2">
    <location>
        <begin position="206"/>
        <end position="289"/>
    </location>
</feature>
<dbReference type="EMBL" id="OX451736">
    <property type="protein sequence ID" value="CAI8589995.1"/>
    <property type="molecule type" value="Genomic_DNA"/>
</dbReference>
<dbReference type="Pfam" id="PF13966">
    <property type="entry name" value="zf-RVT"/>
    <property type="match status" value="1"/>
</dbReference>
<feature type="domain" description="Reverse transcriptase" evidence="1">
    <location>
        <begin position="7"/>
        <end position="114"/>
    </location>
</feature>
<protein>
    <recommendedName>
        <fullName evidence="5">Reverse transcriptase zinc-binding domain-containing protein</fullName>
    </recommendedName>
</protein>
<evidence type="ECO:0000313" key="4">
    <source>
        <dbReference type="Proteomes" id="UP001157006"/>
    </source>
</evidence>
<dbReference type="InterPro" id="IPR000477">
    <property type="entry name" value="RT_dom"/>
</dbReference>
<reference evidence="3 4" key="1">
    <citation type="submission" date="2023-01" db="EMBL/GenBank/DDBJ databases">
        <authorList>
            <person name="Kreplak J."/>
        </authorList>
    </citation>
    <scope>NUCLEOTIDE SEQUENCE [LARGE SCALE GENOMIC DNA]</scope>
</reference>
<dbReference type="SUPFAM" id="SSF56672">
    <property type="entry name" value="DNA/RNA polymerases"/>
    <property type="match status" value="1"/>
</dbReference>
<name>A0AAV0Z0L8_VICFA</name>
<dbReference type="InterPro" id="IPR026960">
    <property type="entry name" value="RVT-Znf"/>
</dbReference>
<evidence type="ECO:0000259" key="1">
    <source>
        <dbReference type="Pfam" id="PF00078"/>
    </source>
</evidence>
<accession>A0AAV0Z0L8</accession>
<proteinExistence type="predicted"/>
<dbReference type="PANTHER" id="PTHR33116">
    <property type="entry name" value="REVERSE TRANSCRIPTASE ZINC-BINDING DOMAIN-CONTAINING PROTEIN-RELATED-RELATED"/>
    <property type="match status" value="1"/>
</dbReference>
<evidence type="ECO:0000313" key="3">
    <source>
        <dbReference type="EMBL" id="CAI8589995.1"/>
    </source>
</evidence>
<keyword evidence="4" id="KW-1185">Reference proteome</keyword>
<dbReference type="InterPro" id="IPR043502">
    <property type="entry name" value="DNA/RNA_pol_sf"/>
</dbReference>
<dbReference type="PANTHER" id="PTHR33116:SF80">
    <property type="entry name" value="REVERSE TRANSCRIPTASE ZINC-BINDING DOMAIN-CONTAINING PROTEIN"/>
    <property type="match status" value="1"/>
</dbReference>
<dbReference type="Proteomes" id="UP001157006">
    <property type="component" value="Chromosome 1L"/>
</dbReference>
<dbReference type="AlphaFoldDB" id="A0AAV0Z0L8"/>
<organism evidence="3 4">
    <name type="scientific">Vicia faba</name>
    <name type="common">Broad bean</name>
    <name type="synonym">Faba vulgaris</name>
    <dbReference type="NCBI Taxonomy" id="3906"/>
    <lineage>
        <taxon>Eukaryota</taxon>
        <taxon>Viridiplantae</taxon>
        <taxon>Streptophyta</taxon>
        <taxon>Embryophyta</taxon>
        <taxon>Tracheophyta</taxon>
        <taxon>Spermatophyta</taxon>
        <taxon>Magnoliopsida</taxon>
        <taxon>eudicotyledons</taxon>
        <taxon>Gunneridae</taxon>
        <taxon>Pentapetalae</taxon>
        <taxon>rosids</taxon>
        <taxon>fabids</taxon>
        <taxon>Fabales</taxon>
        <taxon>Fabaceae</taxon>
        <taxon>Papilionoideae</taxon>
        <taxon>50 kb inversion clade</taxon>
        <taxon>NPAAA clade</taxon>
        <taxon>Hologalegina</taxon>
        <taxon>IRL clade</taxon>
        <taxon>Fabeae</taxon>
        <taxon>Vicia</taxon>
    </lineage>
</organism>
<sequence>MDNFSHISIANFKFKIISKTFVDRLSRIMIFLVSKEHKGFIKRRNIKDYLCLAYEVANLLDRKTLGGNTALKVDITKAFDTINWSFLIKVLELYGFNNTFCHWISTILESSFVSIAFSSSTHGYFPCKSSNIFALRNLFQNYSLASGQSTNASKFTIYCDSISNRRTNHLTLLTGFNRGCFPFTYLGVPISKDSMVWNYAVDGMLSMKEAYRFKYSPSLKLGWVGKIWNSDISPSKSLLAWRLLNDKIPSDDALQICGCSLCSMCNICKNNCESTSHILSHCPYAVEIWRWFRSLLNPTLMISSVDNIWVLCHIYDSPQGSFDW</sequence>
<evidence type="ECO:0000259" key="2">
    <source>
        <dbReference type="Pfam" id="PF13966"/>
    </source>
</evidence>